<comment type="subcellular location">
    <subcellularLocation>
        <location evidence="1">Cell membrane</location>
        <topology evidence="1">Multi-pass membrane protein</topology>
    </subcellularLocation>
</comment>
<keyword evidence="5 8" id="KW-0472">Membrane</keyword>
<dbReference type="PANTHER" id="PTHR34390:SF2">
    <property type="entry name" value="SUCCINATE TRANSPORTER SUBUNIT YJJP-RELATED"/>
    <property type="match status" value="1"/>
</dbReference>
<evidence type="ECO:0000256" key="6">
    <source>
        <dbReference type="ARBA" id="ARBA00034125"/>
    </source>
</evidence>
<dbReference type="GO" id="GO:0015744">
    <property type="term" value="P:succinate transport"/>
    <property type="evidence" value="ECO:0007669"/>
    <property type="project" value="TreeGrafter"/>
</dbReference>
<evidence type="ECO:0000256" key="7">
    <source>
        <dbReference type="SAM" id="MobiDB-lite"/>
    </source>
</evidence>
<evidence type="ECO:0000256" key="8">
    <source>
        <dbReference type="SAM" id="Phobius"/>
    </source>
</evidence>
<keyword evidence="2" id="KW-1003">Cell membrane</keyword>
<protein>
    <submittedName>
        <fullName evidence="10">Threonine/serine exporter family protein</fullName>
    </submittedName>
</protein>
<reference evidence="10" key="2">
    <citation type="submission" date="2021-04" db="EMBL/GenBank/DDBJ databases">
        <authorList>
            <person name="Gilroy R."/>
        </authorList>
    </citation>
    <scope>NUCLEOTIDE SEQUENCE</scope>
    <source>
        <strain evidence="10">ChiW19-954</strain>
    </source>
</reference>
<dbReference type="Pfam" id="PF06738">
    <property type="entry name" value="ThrE"/>
    <property type="match status" value="1"/>
</dbReference>
<reference evidence="10" key="1">
    <citation type="journal article" date="2021" name="PeerJ">
        <title>Extensive microbial diversity within the chicken gut microbiome revealed by metagenomics and culture.</title>
        <authorList>
            <person name="Gilroy R."/>
            <person name="Ravi A."/>
            <person name="Getino M."/>
            <person name="Pursley I."/>
            <person name="Horton D.L."/>
            <person name="Alikhan N.F."/>
            <person name="Baker D."/>
            <person name="Gharbi K."/>
            <person name="Hall N."/>
            <person name="Watson M."/>
            <person name="Adriaenssens E.M."/>
            <person name="Foster-Nyarko E."/>
            <person name="Jarju S."/>
            <person name="Secka A."/>
            <person name="Antonio M."/>
            <person name="Oren A."/>
            <person name="Chaudhuri R.R."/>
            <person name="La Ragione R."/>
            <person name="Hildebrand F."/>
            <person name="Pallen M.J."/>
        </authorList>
    </citation>
    <scope>NUCLEOTIDE SEQUENCE</scope>
    <source>
        <strain evidence="10">ChiW19-954</strain>
    </source>
</reference>
<feature type="transmembrane region" description="Helical" evidence="8">
    <location>
        <begin position="159"/>
        <end position="176"/>
    </location>
</feature>
<feature type="transmembrane region" description="Helical" evidence="8">
    <location>
        <begin position="183"/>
        <end position="201"/>
    </location>
</feature>
<name>A0A9D2NLS4_9FIRM</name>
<dbReference type="PANTHER" id="PTHR34390">
    <property type="entry name" value="UPF0442 PROTEIN YJJB-RELATED"/>
    <property type="match status" value="1"/>
</dbReference>
<evidence type="ECO:0000256" key="2">
    <source>
        <dbReference type="ARBA" id="ARBA00022475"/>
    </source>
</evidence>
<evidence type="ECO:0000256" key="1">
    <source>
        <dbReference type="ARBA" id="ARBA00004651"/>
    </source>
</evidence>
<comment type="similarity">
    <text evidence="6">Belongs to the ThrE exporter (TC 2.A.79) family.</text>
</comment>
<dbReference type="InterPro" id="IPR050539">
    <property type="entry name" value="ThrE_Dicarb/AminoAcid_Exp"/>
</dbReference>
<feature type="domain" description="Threonine/serine exporter-like N-terminal" evidence="9">
    <location>
        <begin position="53"/>
        <end position="265"/>
    </location>
</feature>
<dbReference type="GO" id="GO:0005886">
    <property type="term" value="C:plasma membrane"/>
    <property type="evidence" value="ECO:0007669"/>
    <property type="project" value="UniProtKB-SubCell"/>
</dbReference>
<evidence type="ECO:0000313" key="10">
    <source>
        <dbReference type="EMBL" id="HJC34761.1"/>
    </source>
</evidence>
<evidence type="ECO:0000256" key="3">
    <source>
        <dbReference type="ARBA" id="ARBA00022692"/>
    </source>
</evidence>
<feature type="transmembrane region" description="Helical" evidence="8">
    <location>
        <begin position="213"/>
        <end position="231"/>
    </location>
</feature>
<keyword evidence="4 8" id="KW-1133">Transmembrane helix</keyword>
<evidence type="ECO:0000313" key="11">
    <source>
        <dbReference type="Proteomes" id="UP000823890"/>
    </source>
</evidence>
<feature type="region of interest" description="Disordered" evidence="7">
    <location>
        <begin position="20"/>
        <end position="59"/>
    </location>
</feature>
<organism evidence="10 11">
    <name type="scientific">Candidatus Mediterraneibacter faecipullorum</name>
    <dbReference type="NCBI Taxonomy" id="2838670"/>
    <lineage>
        <taxon>Bacteria</taxon>
        <taxon>Bacillati</taxon>
        <taxon>Bacillota</taxon>
        <taxon>Clostridia</taxon>
        <taxon>Lachnospirales</taxon>
        <taxon>Lachnospiraceae</taxon>
        <taxon>Mediterraneibacter</taxon>
    </lineage>
</organism>
<gene>
    <name evidence="10" type="ORF">H9758_09250</name>
</gene>
<dbReference type="InterPro" id="IPR010619">
    <property type="entry name" value="ThrE-like_N"/>
</dbReference>
<evidence type="ECO:0000259" key="9">
    <source>
        <dbReference type="Pfam" id="PF06738"/>
    </source>
</evidence>
<dbReference type="AlphaFoldDB" id="A0A9D2NLS4"/>
<comment type="caution">
    <text evidence="10">The sequence shown here is derived from an EMBL/GenBank/DDBJ whole genome shotgun (WGS) entry which is preliminary data.</text>
</comment>
<evidence type="ECO:0000256" key="4">
    <source>
        <dbReference type="ARBA" id="ARBA00022989"/>
    </source>
</evidence>
<sequence length="277" mass="28984">MLRSGAETYRVEDTIKHILDTAGESGGDRGDGSSGTGAGGTVNARANGTSPSRRAESAGAVRTESLVMLTGIIVTIERPGQEAVTVMRRVHDRGTNMHRIVEVNEISRKYCARELSAEETWEKLKSIKGRQYTVWMYNIATVLVPAGFAPLFGGGPREIPAAAAVGILLAVIMTIGKRLRISSFILNMICAGGVAAAAMALKAWNPALNMDTVIISGIMTLVPGVAITNAIRDTLRGDYISGGARALEAFVTAAAVAIGAGVGIAAMNVFWRGGGLL</sequence>
<accession>A0A9D2NLS4</accession>
<dbReference type="EMBL" id="DWWO01000111">
    <property type="protein sequence ID" value="HJC34761.1"/>
    <property type="molecule type" value="Genomic_DNA"/>
</dbReference>
<evidence type="ECO:0000256" key="5">
    <source>
        <dbReference type="ARBA" id="ARBA00023136"/>
    </source>
</evidence>
<feature type="transmembrane region" description="Helical" evidence="8">
    <location>
        <begin position="134"/>
        <end position="153"/>
    </location>
</feature>
<proteinExistence type="inferred from homology"/>
<keyword evidence="3 8" id="KW-0812">Transmembrane</keyword>
<dbReference type="GO" id="GO:0022857">
    <property type="term" value="F:transmembrane transporter activity"/>
    <property type="evidence" value="ECO:0007669"/>
    <property type="project" value="InterPro"/>
</dbReference>
<dbReference type="Proteomes" id="UP000823890">
    <property type="component" value="Unassembled WGS sequence"/>
</dbReference>
<feature type="transmembrane region" description="Helical" evidence="8">
    <location>
        <begin position="251"/>
        <end position="271"/>
    </location>
</feature>